<dbReference type="PRINTS" id="PR00127">
    <property type="entry name" value="CLPPROTEASEP"/>
</dbReference>
<dbReference type="HAMAP" id="MF_00444">
    <property type="entry name" value="ClpP"/>
    <property type="match status" value="1"/>
</dbReference>
<proteinExistence type="inferred from homology"/>
<evidence type="ECO:0000256" key="1">
    <source>
        <dbReference type="ARBA" id="ARBA00007039"/>
    </source>
</evidence>
<keyword evidence="2 7" id="KW-0963">Cytoplasm</keyword>
<dbReference type="NCBIfam" id="NF001368">
    <property type="entry name" value="PRK00277.1"/>
    <property type="match status" value="1"/>
</dbReference>
<evidence type="ECO:0000256" key="8">
    <source>
        <dbReference type="RuleBase" id="RU003567"/>
    </source>
</evidence>
<reference evidence="9 10" key="1">
    <citation type="journal article" date="2016" name="Nat. Commun.">
        <title>Thousands of microbial genomes shed light on interconnected biogeochemical processes in an aquifer system.</title>
        <authorList>
            <person name="Anantharaman K."/>
            <person name="Brown C.T."/>
            <person name="Hug L.A."/>
            <person name="Sharon I."/>
            <person name="Castelle C.J."/>
            <person name="Probst A.J."/>
            <person name="Thomas B.C."/>
            <person name="Singh A."/>
            <person name="Wilkins M.J."/>
            <person name="Karaoz U."/>
            <person name="Brodie E.L."/>
            <person name="Williams K.H."/>
            <person name="Hubbard S.S."/>
            <person name="Banfield J.F."/>
        </authorList>
    </citation>
    <scope>NUCLEOTIDE SEQUENCE [LARGE SCALE GENOMIC DNA]</scope>
</reference>
<dbReference type="STRING" id="1802362.A2806_01690"/>
<evidence type="ECO:0000256" key="5">
    <source>
        <dbReference type="ARBA" id="ARBA00022825"/>
    </source>
</evidence>
<evidence type="ECO:0000256" key="6">
    <source>
        <dbReference type="ARBA" id="ARBA00034021"/>
    </source>
</evidence>
<comment type="caution">
    <text evidence="9">The sequence shown here is derived from an EMBL/GenBank/DDBJ whole genome shotgun (WGS) entry which is preliminary data.</text>
</comment>
<dbReference type="SUPFAM" id="SSF52096">
    <property type="entry name" value="ClpP/crotonase"/>
    <property type="match status" value="1"/>
</dbReference>
<feature type="active site" evidence="7">
    <location>
        <position position="134"/>
    </location>
</feature>
<name>A0A1G2PL48_9BACT</name>
<dbReference type="GO" id="GO:0004252">
    <property type="term" value="F:serine-type endopeptidase activity"/>
    <property type="evidence" value="ECO:0007669"/>
    <property type="project" value="UniProtKB-UniRule"/>
</dbReference>
<dbReference type="GO" id="GO:0005737">
    <property type="term" value="C:cytoplasm"/>
    <property type="evidence" value="ECO:0007669"/>
    <property type="project" value="UniProtKB-SubCell"/>
</dbReference>
<dbReference type="GO" id="GO:0006515">
    <property type="term" value="P:protein quality control for misfolded or incompletely synthesized proteins"/>
    <property type="evidence" value="ECO:0007669"/>
    <property type="project" value="TreeGrafter"/>
</dbReference>
<comment type="catalytic activity">
    <reaction evidence="6 7">
        <text>Hydrolysis of proteins to small peptides in the presence of ATP and magnesium. alpha-casein is the usual test substrate. In the absence of ATP, only oligopeptides shorter than five residues are hydrolyzed (such as succinyl-Leu-Tyr-|-NHMec, and Leu-Tyr-Leu-|-Tyr-Trp, in which cleavage of the -Tyr-|-Leu- and -Tyr-|-Trp bonds also occurs).</text>
        <dbReference type="EC" id="3.4.21.92"/>
    </reaction>
</comment>
<feature type="active site" description="Nucleophile" evidence="7">
    <location>
        <position position="109"/>
    </location>
</feature>
<gene>
    <name evidence="7" type="primary">clpP</name>
    <name evidence="9" type="ORF">A2806_01690</name>
</gene>
<dbReference type="FunFam" id="3.90.226.10:FF:000001">
    <property type="entry name" value="ATP-dependent Clp protease proteolytic subunit"/>
    <property type="match status" value="1"/>
</dbReference>
<accession>A0A1G2PL48</accession>
<dbReference type="Pfam" id="PF00574">
    <property type="entry name" value="CLP_protease"/>
    <property type="match status" value="1"/>
</dbReference>
<evidence type="ECO:0000313" key="10">
    <source>
        <dbReference type="Proteomes" id="UP000177629"/>
    </source>
</evidence>
<dbReference type="InterPro" id="IPR001907">
    <property type="entry name" value="ClpP"/>
</dbReference>
<dbReference type="InterPro" id="IPR023562">
    <property type="entry name" value="ClpP/TepA"/>
</dbReference>
<dbReference type="PANTHER" id="PTHR10381:SF70">
    <property type="entry name" value="ATP-DEPENDENT CLP PROTEASE PROTEOLYTIC SUBUNIT"/>
    <property type="match status" value="1"/>
</dbReference>
<dbReference type="GO" id="GO:0004176">
    <property type="term" value="F:ATP-dependent peptidase activity"/>
    <property type="evidence" value="ECO:0007669"/>
    <property type="project" value="InterPro"/>
</dbReference>
<keyword evidence="4 7" id="KW-0378">Hydrolase</keyword>
<comment type="subunit">
    <text evidence="7">Fourteen ClpP subunits assemble into 2 heptameric rings which stack back to back to give a disk-like structure with a central cavity, resembling the structure of eukaryotic proteasomes.</text>
</comment>
<comment type="similarity">
    <text evidence="1 7 8">Belongs to the peptidase S14 family.</text>
</comment>
<evidence type="ECO:0000256" key="3">
    <source>
        <dbReference type="ARBA" id="ARBA00022670"/>
    </source>
</evidence>
<keyword evidence="3 7" id="KW-0645">Protease</keyword>
<evidence type="ECO:0000256" key="7">
    <source>
        <dbReference type="HAMAP-Rule" id="MF_00444"/>
    </source>
</evidence>
<sequence>MTGQNPKNEGIPVPIPHIIEQTPRGDRAWDIFSLLLKERIVFLGTPIDDFVANIIVAQLLYLDKEDPDKDIHMYIQSPGGVISAGLAIYDTMQLVHCDVSTIAVGETASMGTVLLSAGAKGKRYALPHATIHIHQARGGASGQAKDIEIIAREILRRNQIVKQILAKHTGQTLEQITIDCDRDHFFDAQQAKEYGLIDEIIGGRE</sequence>
<dbReference type="EMBL" id="MHSS01000001">
    <property type="protein sequence ID" value="OHA49036.1"/>
    <property type="molecule type" value="Genomic_DNA"/>
</dbReference>
<evidence type="ECO:0000256" key="2">
    <source>
        <dbReference type="ARBA" id="ARBA00022490"/>
    </source>
</evidence>
<dbReference type="CDD" id="cd07017">
    <property type="entry name" value="S14_ClpP_2"/>
    <property type="match status" value="1"/>
</dbReference>
<keyword evidence="5 7" id="KW-0720">Serine protease</keyword>
<dbReference type="Gene3D" id="3.90.226.10">
    <property type="entry name" value="2-enoyl-CoA Hydratase, Chain A, domain 1"/>
    <property type="match status" value="1"/>
</dbReference>
<evidence type="ECO:0000313" key="9">
    <source>
        <dbReference type="EMBL" id="OHA49036.1"/>
    </source>
</evidence>
<evidence type="ECO:0000256" key="4">
    <source>
        <dbReference type="ARBA" id="ARBA00022801"/>
    </source>
</evidence>
<protein>
    <recommendedName>
        <fullName evidence="7 8">ATP-dependent Clp protease proteolytic subunit</fullName>
        <ecNumber evidence="7">3.4.21.92</ecNumber>
    </recommendedName>
    <alternativeName>
        <fullName evidence="7">Endopeptidase Clp</fullName>
    </alternativeName>
</protein>
<dbReference type="PANTHER" id="PTHR10381">
    <property type="entry name" value="ATP-DEPENDENT CLP PROTEASE PROTEOLYTIC SUBUNIT"/>
    <property type="match status" value="1"/>
</dbReference>
<dbReference type="NCBIfam" id="NF009205">
    <property type="entry name" value="PRK12553.1"/>
    <property type="match status" value="1"/>
</dbReference>
<dbReference type="GO" id="GO:0051117">
    <property type="term" value="F:ATPase binding"/>
    <property type="evidence" value="ECO:0007669"/>
    <property type="project" value="TreeGrafter"/>
</dbReference>
<dbReference type="AlphaFoldDB" id="A0A1G2PL48"/>
<dbReference type="Proteomes" id="UP000177629">
    <property type="component" value="Unassembled WGS sequence"/>
</dbReference>
<dbReference type="InterPro" id="IPR029045">
    <property type="entry name" value="ClpP/crotonase-like_dom_sf"/>
</dbReference>
<dbReference type="GO" id="GO:0009368">
    <property type="term" value="C:endopeptidase Clp complex"/>
    <property type="evidence" value="ECO:0007669"/>
    <property type="project" value="TreeGrafter"/>
</dbReference>
<organism evidence="9 10">
    <name type="scientific">Candidatus Terrybacteria bacterium RIFCSPHIGHO2_01_FULL_48_17</name>
    <dbReference type="NCBI Taxonomy" id="1802362"/>
    <lineage>
        <taxon>Bacteria</taxon>
        <taxon>Candidatus Terryibacteriota</taxon>
    </lineage>
</organism>
<comment type="subcellular location">
    <subcellularLocation>
        <location evidence="7">Cytoplasm</location>
    </subcellularLocation>
</comment>
<dbReference type="EC" id="3.4.21.92" evidence="7"/>
<comment type="function">
    <text evidence="7">Cleaves peptides in various proteins in a process that requires ATP hydrolysis. Has a chymotrypsin-like activity. Plays a major role in the degradation of misfolded proteins.</text>
</comment>